<organism evidence="1 2">
    <name type="scientific">Paracoccus fistulariae</name>
    <dbReference type="NCBI Taxonomy" id="658446"/>
    <lineage>
        <taxon>Bacteria</taxon>
        <taxon>Pseudomonadati</taxon>
        <taxon>Pseudomonadota</taxon>
        <taxon>Alphaproteobacteria</taxon>
        <taxon>Rhodobacterales</taxon>
        <taxon>Paracoccaceae</taxon>
        <taxon>Paracoccus</taxon>
    </lineage>
</organism>
<dbReference type="EMBL" id="CP067136">
    <property type="protein sequence ID" value="WCR05781.1"/>
    <property type="molecule type" value="Genomic_DNA"/>
</dbReference>
<accession>A0ABY7SIQ6</accession>
<gene>
    <name evidence="1" type="ORF">JHX87_09535</name>
</gene>
<dbReference type="Proteomes" id="UP001219349">
    <property type="component" value="Chromosome"/>
</dbReference>
<evidence type="ECO:0000313" key="2">
    <source>
        <dbReference type="Proteomes" id="UP001219349"/>
    </source>
</evidence>
<evidence type="ECO:0000313" key="1">
    <source>
        <dbReference type="EMBL" id="WCR05781.1"/>
    </source>
</evidence>
<keyword evidence="2" id="KW-1185">Reference proteome</keyword>
<dbReference type="RefSeq" id="WP_271885353.1">
    <property type="nucleotide sequence ID" value="NZ_CP067136.1"/>
</dbReference>
<sequence length="87" mass="10164">MLTDWQYRSMCIDLTQRGYRTGEPDGTDRDKSRVWKQVFDHLWQEGKTKDTIARTLNLPLDEIEKLTFGLAADPIRPQKGSQLRVVK</sequence>
<proteinExistence type="predicted"/>
<protein>
    <submittedName>
        <fullName evidence="1">Uncharacterized protein</fullName>
    </submittedName>
</protein>
<reference evidence="1 2" key="1">
    <citation type="submission" date="2021-01" db="EMBL/GenBank/DDBJ databases">
        <title>Biogeographic distribution of Paracoccus.</title>
        <authorList>
            <person name="Hollensteiner J."/>
            <person name="Leineberger J."/>
            <person name="Brinkhoff T."/>
            <person name="Daniel R."/>
        </authorList>
    </citation>
    <scope>NUCLEOTIDE SEQUENCE [LARGE SCALE GENOMIC DNA]</scope>
    <source>
        <strain evidence="1 2">KCTC 22803</strain>
    </source>
</reference>
<name>A0ABY7SIQ6_9RHOB</name>